<dbReference type="Proteomes" id="UP000286415">
    <property type="component" value="Unassembled WGS sequence"/>
</dbReference>
<dbReference type="AlphaFoldDB" id="A0A8T1MEW6"/>
<gene>
    <name evidence="2" type="ORF">CSKR_200447</name>
</gene>
<feature type="region of interest" description="Disordered" evidence="1">
    <location>
        <begin position="54"/>
        <end position="90"/>
    </location>
</feature>
<evidence type="ECO:0000313" key="2">
    <source>
        <dbReference type="EMBL" id="KAG5447251.1"/>
    </source>
</evidence>
<dbReference type="EMBL" id="NIRI02000042">
    <property type="protein sequence ID" value="KAG5447251.1"/>
    <property type="molecule type" value="Genomic_DNA"/>
</dbReference>
<evidence type="ECO:0000313" key="3">
    <source>
        <dbReference type="Proteomes" id="UP000286415"/>
    </source>
</evidence>
<reference evidence="2 3" key="1">
    <citation type="journal article" date="2018" name="Biotechnol. Adv.">
        <title>Improved genomic resources and new bioinformatic workflow for the carcinogenic parasite Clonorchis sinensis: Biotechnological implications.</title>
        <authorList>
            <person name="Wang D."/>
            <person name="Korhonen P.K."/>
            <person name="Gasser R.B."/>
            <person name="Young N.D."/>
        </authorList>
    </citation>
    <scope>NUCLEOTIDE SEQUENCE [LARGE SCALE GENOMIC DNA]</scope>
    <source>
        <strain evidence="2">Cs-k2</strain>
    </source>
</reference>
<dbReference type="OrthoDB" id="10047254at2759"/>
<reference evidence="2 3" key="2">
    <citation type="journal article" date="2021" name="Genomics">
        <title>High-quality reference genome for Clonorchis sinensis.</title>
        <authorList>
            <person name="Young N.D."/>
            <person name="Stroehlein A.J."/>
            <person name="Kinkar L."/>
            <person name="Wang T."/>
            <person name="Sohn W.M."/>
            <person name="Chang B.C.H."/>
            <person name="Kaur P."/>
            <person name="Weisz D."/>
            <person name="Dudchenko O."/>
            <person name="Aiden E.L."/>
            <person name="Korhonen P.K."/>
            <person name="Gasser R.B."/>
        </authorList>
    </citation>
    <scope>NUCLEOTIDE SEQUENCE [LARGE SCALE GENOMIC DNA]</scope>
    <source>
        <strain evidence="2">Cs-k2</strain>
    </source>
</reference>
<name>A0A8T1MEW6_CLOSI</name>
<comment type="caution">
    <text evidence="2">The sequence shown here is derived from an EMBL/GenBank/DDBJ whole genome shotgun (WGS) entry which is preliminary data.</text>
</comment>
<organism evidence="2 3">
    <name type="scientific">Clonorchis sinensis</name>
    <name type="common">Chinese liver fluke</name>
    <dbReference type="NCBI Taxonomy" id="79923"/>
    <lineage>
        <taxon>Eukaryota</taxon>
        <taxon>Metazoa</taxon>
        <taxon>Spiralia</taxon>
        <taxon>Lophotrochozoa</taxon>
        <taxon>Platyhelminthes</taxon>
        <taxon>Trematoda</taxon>
        <taxon>Digenea</taxon>
        <taxon>Opisthorchiida</taxon>
        <taxon>Opisthorchiata</taxon>
        <taxon>Opisthorchiidae</taxon>
        <taxon>Clonorchis</taxon>
    </lineage>
</organism>
<evidence type="ECO:0000256" key="1">
    <source>
        <dbReference type="SAM" id="MobiDB-lite"/>
    </source>
</evidence>
<sequence>MTRSSKCDPLVEEVELVNCNPQYACVRFPKGKEEIASLRHLAPKEKNISDVYISEPIESILPPQDETQSHSTDPPGGETAPPEQPGEIPENVLQYITDQQRVRTYNLRNREA</sequence>
<protein>
    <submittedName>
        <fullName evidence="2">Uncharacterized protein</fullName>
    </submittedName>
</protein>
<proteinExistence type="predicted"/>
<accession>A0A8T1MEW6</accession>
<keyword evidence="3" id="KW-1185">Reference proteome</keyword>